<keyword evidence="2" id="KW-0472">Membrane</keyword>
<keyword evidence="2" id="KW-1133">Transmembrane helix</keyword>
<evidence type="ECO:0000256" key="1">
    <source>
        <dbReference type="SAM" id="MobiDB-lite"/>
    </source>
</evidence>
<evidence type="ECO:0008006" key="5">
    <source>
        <dbReference type="Google" id="ProtNLM"/>
    </source>
</evidence>
<comment type="caution">
    <text evidence="3">The sequence shown here is derived from an EMBL/GenBank/DDBJ whole genome shotgun (WGS) entry which is preliminary data.</text>
</comment>
<dbReference type="SUPFAM" id="SSF54928">
    <property type="entry name" value="RNA-binding domain, RBD"/>
    <property type="match status" value="1"/>
</dbReference>
<protein>
    <recommendedName>
        <fullName evidence="5">RRM domain-containing protein</fullName>
    </recommendedName>
</protein>
<sequence>MAPPGMFAATNPMHMIVRQLFYRLVFTLKFEFFLCMEMISFWLWLEAIGHADFLASVDALDNYHLQSIAMAGKTFVETLRQSSHSTHGSTTQGGYFQQEAVKGIVFYLNNVCFKVLEDMRELAEAKEDTYRLRFTNQQQAQQDQQQDRKGKAPMSTKDLLSKIKASYTSTRSHEAGSSSRSQPSPRPLILRDIESPIEQCLSTTYPLATLFESLNIREEEPTNANLLQIQIQHSRVPRDERTLFVTFSNGYPFTADELYEFFIGNFGDVEIITVQESVDPKPPLFAHITFYTQETLFRILGRHRTAKFVIRGKHLWARKFIPKRKKFQKN</sequence>
<dbReference type="AlphaFoldDB" id="A0A835EH33"/>
<dbReference type="GO" id="GO:0003676">
    <property type="term" value="F:nucleic acid binding"/>
    <property type="evidence" value="ECO:0007669"/>
    <property type="project" value="InterPro"/>
</dbReference>
<feature type="region of interest" description="Disordered" evidence="1">
    <location>
        <begin position="136"/>
        <end position="155"/>
    </location>
</feature>
<feature type="region of interest" description="Disordered" evidence="1">
    <location>
        <begin position="167"/>
        <end position="187"/>
    </location>
</feature>
<feature type="transmembrane region" description="Helical" evidence="2">
    <location>
        <begin position="20"/>
        <end position="45"/>
    </location>
</feature>
<gene>
    <name evidence="3" type="ORF">HU200_041038</name>
</gene>
<reference evidence="3" key="1">
    <citation type="submission" date="2020-07" db="EMBL/GenBank/DDBJ databases">
        <title>Genome sequence and genetic diversity analysis of an under-domesticated orphan crop, white fonio (Digitaria exilis).</title>
        <authorList>
            <person name="Bennetzen J.L."/>
            <person name="Chen S."/>
            <person name="Ma X."/>
            <person name="Wang X."/>
            <person name="Yssel A.E.J."/>
            <person name="Chaluvadi S.R."/>
            <person name="Johnson M."/>
            <person name="Gangashetty P."/>
            <person name="Hamidou F."/>
            <person name="Sanogo M.D."/>
            <person name="Zwaenepoel A."/>
            <person name="Wallace J."/>
            <person name="Van De Peer Y."/>
            <person name="Van Deynze A."/>
        </authorList>
    </citation>
    <scope>NUCLEOTIDE SEQUENCE</scope>
    <source>
        <tissue evidence="3">Leaves</tissue>
    </source>
</reference>
<evidence type="ECO:0000313" key="4">
    <source>
        <dbReference type="Proteomes" id="UP000636709"/>
    </source>
</evidence>
<dbReference type="CDD" id="cd00590">
    <property type="entry name" value="RRM_SF"/>
    <property type="match status" value="1"/>
</dbReference>
<dbReference type="PANTHER" id="PTHR33527:SF14">
    <property type="entry name" value="OS07G0274300 PROTEIN"/>
    <property type="match status" value="1"/>
</dbReference>
<keyword evidence="2" id="KW-0812">Transmembrane</keyword>
<keyword evidence="4" id="KW-1185">Reference proteome</keyword>
<organism evidence="3 4">
    <name type="scientific">Digitaria exilis</name>
    <dbReference type="NCBI Taxonomy" id="1010633"/>
    <lineage>
        <taxon>Eukaryota</taxon>
        <taxon>Viridiplantae</taxon>
        <taxon>Streptophyta</taxon>
        <taxon>Embryophyta</taxon>
        <taxon>Tracheophyta</taxon>
        <taxon>Spermatophyta</taxon>
        <taxon>Magnoliopsida</taxon>
        <taxon>Liliopsida</taxon>
        <taxon>Poales</taxon>
        <taxon>Poaceae</taxon>
        <taxon>PACMAD clade</taxon>
        <taxon>Panicoideae</taxon>
        <taxon>Panicodae</taxon>
        <taxon>Paniceae</taxon>
        <taxon>Anthephorinae</taxon>
        <taxon>Digitaria</taxon>
    </lineage>
</organism>
<dbReference type="OrthoDB" id="1882251at2759"/>
<accession>A0A835EH33</accession>
<dbReference type="Proteomes" id="UP000636709">
    <property type="component" value="Unassembled WGS sequence"/>
</dbReference>
<proteinExistence type="predicted"/>
<evidence type="ECO:0000313" key="3">
    <source>
        <dbReference type="EMBL" id="KAF8690665.1"/>
    </source>
</evidence>
<dbReference type="InterPro" id="IPR035979">
    <property type="entry name" value="RBD_domain_sf"/>
</dbReference>
<dbReference type="EMBL" id="JACEFO010001972">
    <property type="protein sequence ID" value="KAF8690665.1"/>
    <property type="molecule type" value="Genomic_DNA"/>
</dbReference>
<evidence type="ECO:0000256" key="2">
    <source>
        <dbReference type="SAM" id="Phobius"/>
    </source>
</evidence>
<dbReference type="PANTHER" id="PTHR33527">
    <property type="entry name" value="OS07G0274300 PROTEIN"/>
    <property type="match status" value="1"/>
</dbReference>
<name>A0A835EH33_9POAL</name>